<evidence type="ECO:0000313" key="6">
    <source>
        <dbReference type="EMBL" id="SFP75318.1"/>
    </source>
</evidence>
<evidence type="ECO:0000313" key="7">
    <source>
        <dbReference type="Proteomes" id="UP000182692"/>
    </source>
</evidence>
<dbReference type="InterPro" id="IPR036390">
    <property type="entry name" value="WH_DNA-bd_sf"/>
</dbReference>
<evidence type="ECO:0000259" key="5">
    <source>
        <dbReference type="PROSITE" id="PS50931"/>
    </source>
</evidence>
<dbReference type="Proteomes" id="UP000182692">
    <property type="component" value="Unassembled WGS sequence"/>
</dbReference>
<dbReference type="PANTHER" id="PTHR30537">
    <property type="entry name" value="HTH-TYPE TRANSCRIPTIONAL REGULATOR"/>
    <property type="match status" value="1"/>
</dbReference>
<dbReference type="SUPFAM" id="SSF46785">
    <property type="entry name" value="Winged helix' DNA-binding domain"/>
    <property type="match status" value="1"/>
</dbReference>
<dbReference type="OrthoDB" id="5526340at2"/>
<reference evidence="6 7" key="1">
    <citation type="submission" date="2016-10" db="EMBL/GenBank/DDBJ databases">
        <authorList>
            <person name="de Groot N.N."/>
        </authorList>
    </citation>
    <scope>NUCLEOTIDE SEQUENCE [LARGE SCALE GENOMIC DNA]</scope>
    <source>
        <strain evidence="6 7">DSM 15893</strain>
    </source>
</reference>
<proteinExistence type="inferred from homology"/>
<dbReference type="GO" id="GO:0006351">
    <property type="term" value="P:DNA-templated transcription"/>
    <property type="evidence" value="ECO:0007669"/>
    <property type="project" value="TreeGrafter"/>
</dbReference>
<dbReference type="CDD" id="cd08432">
    <property type="entry name" value="PBP2_GcdR_TrpI_HvrB_AmpR_like"/>
    <property type="match status" value="1"/>
</dbReference>
<dbReference type="PROSITE" id="PS50931">
    <property type="entry name" value="HTH_LYSR"/>
    <property type="match status" value="1"/>
</dbReference>
<keyword evidence="2" id="KW-0805">Transcription regulation</keyword>
<dbReference type="InterPro" id="IPR000847">
    <property type="entry name" value="LysR_HTH_N"/>
</dbReference>
<keyword evidence="3" id="KW-0238">DNA-binding</keyword>
<dbReference type="FunFam" id="1.10.10.10:FF:000038">
    <property type="entry name" value="Glycine cleavage system transcriptional activator"/>
    <property type="match status" value="1"/>
</dbReference>
<dbReference type="RefSeq" id="WP_074927559.1">
    <property type="nucleotide sequence ID" value="NZ_FOWR01000023.1"/>
</dbReference>
<dbReference type="InterPro" id="IPR058163">
    <property type="entry name" value="LysR-type_TF_proteobact-type"/>
</dbReference>
<dbReference type="InterPro" id="IPR036388">
    <property type="entry name" value="WH-like_DNA-bd_sf"/>
</dbReference>
<organism evidence="6 7">
    <name type="scientific">Enterovibrio norvegicus DSM 15893</name>
    <dbReference type="NCBI Taxonomy" id="1121869"/>
    <lineage>
        <taxon>Bacteria</taxon>
        <taxon>Pseudomonadati</taxon>
        <taxon>Pseudomonadota</taxon>
        <taxon>Gammaproteobacteria</taxon>
        <taxon>Vibrionales</taxon>
        <taxon>Vibrionaceae</taxon>
        <taxon>Enterovibrio</taxon>
    </lineage>
</organism>
<dbReference type="Pfam" id="PF00126">
    <property type="entry name" value="HTH_1"/>
    <property type="match status" value="1"/>
</dbReference>
<dbReference type="EMBL" id="FOWR01000023">
    <property type="protein sequence ID" value="SFP75318.1"/>
    <property type="molecule type" value="Genomic_DNA"/>
</dbReference>
<protein>
    <submittedName>
        <fullName evidence="6">LysR family transcriptional regulator, glycine cleavage system transcriptional activator</fullName>
    </submittedName>
</protein>
<dbReference type="STRING" id="1121869.SAMN03084138_03027"/>
<dbReference type="GeneID" id="35870427"/>
<keyword evidence="4" id="KW-0804">Transcription</keyword>
<dbReference type="Gene3D" id="1.10.10.10">
    <property type="entry name" value="Winged helix-like DNA-binding domain superfamily/Winged helix DNA-binding domain"/>
    <property type="match status" value="1"/>
</dbReference>
<dbReference type="Pfam" id="PF03466">
    <property type="entry name" value="LysR_substrate"/>
    <property type="match status" value="1"/>
</dbReference>
<dbReference type="SUPFAM" id="SSF53850">
    <property type="entry name" value="Periplasmic binding protein-like II"/>
    <property type="match status" value="1"/>
</dbReference>
<evidence type="ECO:0000256" key="3">
    <source>
        <dbReference type="ARBA" id="ARBA00023125"/>
    </source>
</evidence>
<evidence type="ECO:0000256" key="2">
    <source>
        <dbReference type="ARBA" id="ARBA00023015"/>
    </source>
</evidence>
<evidence type="ECO:0000256" key="4">
    <source>
        <dbReference type="ARBA" id="ARBA00023163"/>
    </source>
</evidence>
<dbReference type="GO" id="GO:0003700">
    <property type="term" value="F:DNA-binding transcription factor activity"/>
    <property type="evidence" value="ECO:0007669"/>
    <property type="project" value="InterPro"/>
</dbReference>
<dbReference type="PANTHER" id="PTHR30537:SF26">
    <property type="entry name" value="GLYCINE CLEAVAGE SYSTEM TRANSCRIPTIONAL ACTIVATOR"/>
    <property type="match status" value="1"/>
</dbReference>
<name>A0A1I5SX74_9GAMM</name>
<dbReference type="PRINTS" id="PR00039">
    <property type="entry name" value="HTHLYSR"/>
</dbReference>
<feature type="domain" description="HTH lysR-type" evidence="5">
    <location>
        <begin position="6"/>
        <end position="63"/>
    </location>
</feature>
<dbReference type="GO" id="GO:0043565">
    <property type="term" value="F:sequence-specific DNA binding"/>
    <property type="evidence" value="ECO:0007669"/>
    <property type="project" value="TreeGrafter"/>
</dbReference>
<dbReference type="NCBIfam" id="NF008352">
    <property type="entry name" value="PRK11139.1"/>
    <property type="match status" value="1"/>
</dbReference>
<dbReference type="Gene3D" id="3.40.190.10">
    <property type="entry name" value="Periplasmic binding protein-like II"/>
    <property type="match status" value="2"/>
</dbReference>
<gene>
    <name evidence="6" type="ORF">SAMN03084138_03027</name>
</gene>
<comment type="similarity">
    <text evidence="1">Belongs to the LysR transcriptional regulatory family.</text>
</comment>
<evidence type="ECO:0000256" key="1">
    <source>
        <dbReference type="ARBA" id="ARBA00009437"/>
    </source>
</evidence>
<sequence>MKKRLPPLNWLRSFEAAARHLSFTHASQELHITQAAISQQIKGLESQLGTTLFVRLPRGLELTEAGAAYLPVVHEAIEKLSEITEELFGQGRSKLLNVRVNLVFFIHWLAPRLQTFSDNNPNINLRITSNIWVNNRENSNNFDVEVTHGKGKWAHLEAHRLTWDVLYPVCSPTFAATLDTAFSPSDLLRQKLIHVIGYEDGWGHWFTRMGLPYAEFDRGSQFDTLVNALEVAVNHGGIALGRSSLVERYIDEGKLVRLFDTKVTTQEAFYLVSSKSKALHPHAQAFIDWLLTEVEKDQSNKLFLDLYN</sequence>
<dbReference type="InterPro" id="IPR005119">
    <property type="entry name" value="LysR_subst-bd"/>
</dbReference>
<accession>A0A1I5SX74</accession>
<dbReference type="AlphaFoldDB" id="A0A1I5SX74"/>